<dbReference type="PANTHER" id="PTHR10871">
    <property type="entry name" value="30S RIBOSOMAL PROTEIN S13/40S RIBOSOMAL PROTEIN S18"/>
    <property type="match status" value="1"/>
</dbReference>
<dbReference type="Gene3D" id="4.10.910.10">
    <property type="entry name" value="30s ribosomal protein s13, domain 2"/>
    <property type="match status" value="1"/>
</dbReference>
<dbReference type="GO" id="GO:0006412">
    <property type="term" value="P:translation"/>
    <property type="evidence" value="ECO:0007669"/>
    <property type="project" value="InterPro"/>
</dbReference>
<evidence type="ECO:0000256" key="3">
    <source>
        <dbReference type="ARBA" id="ARBA00023274"/>
    </source>
</evidence>
<sequence length="119" mass="13377">MVFILGVNFSEQKLVKKALESFYALGSTTSQRILAKYSIHPLAKVGSLAPRTVTALTAELSTMTIETDARKIIQQNVLRLKDMGAYRGRRHAMGLPVRGQRTRTQIETAKKMNKANRTW</sequence>
<dbReference type="Proteomes" id="UP000295083">
    <property type="component" value="Unassembled WGS sequence"/>
</dbReference>
<keyword evidence="6" id="KW-1185">Reference proteome</keyword>
<dbReference type="PROSITE" id="PS50159">
    <property type="entry name" value="RIBOSOMAL_S13_2"/>
    <property type="match status" value="1"/>
</dbReference>
<dbReference type="PIRSF" id="PIRSF002134">
    <property type="entry name" value="Ribosomal_S13"/>
    <property type="match status" value="1"/>
</dbReference>
<protein>
    <submittedName>
        <fullName evidence="5">37S ribosomal protein SWS2</fullName>
    </submittedName>
</protein>
<dbReference type="InterPro" id="IPR010979">
    <property type="entry name" value="Ribosomal_uS13-like_H2TH"/>
</dbReference>
<evidence type="ECO:0000313" key="5">
    <source>
        <dbReference type="EMBL" id="TDZ32257.1"/>
    </source>
</evidence>
<dbReference type="GO" id="GO:0005739">
    <property type="term" value="C:mitochondrion"/>
    <property type="evidence" value="ECO:0007669"/>
    <property type="project" value="TreeGrafter"/>
</dbReference>
<dbReference type="InterPro" id="IPR001892">
    <property type="entry name" value="Ribosomal_uS13"/>
</dbReference>
<dbReference type="GO" id="GO:0015935">
    <property type="term" value="C:small ribosomal subunit"/>
    <property type="evidence" value="ECO:0007669"/>
    <property type="project" value="TreeGrafter"/>
</dbReference>
<evidence type="ECO:0000313" key="6">
    <source>
        <dbReference type="Proteomes" id="UP000295083"/>
    </source>
</evidence>
<dbReference type="InterPro" id="IPR018269">
    <property type="entry name" value="Ribosomal_uS13_CS"/>
</dbReference>
<dbReference type="GO" id="GO:0003735">
    <property type="term" value="F:structural constituent of ribosome"/>
    <property type="evidence" value="ECO:0007669"/>
    <property type="project" value="InterPro"/>
</dbReference>
<evidence type="ECO:0000256" key="1">
    <source>
        <dbReference type="ARBA" id="ARBA00008080"/>
    </source>
</evidence>
<dbReference type="Pfam" id="PF00416">
    <property type="entry name" value="Ribosomal_S13"/>
    <property type="match status" value="1"/>
</dbReference>
<dbReference type="Gene3D" id="1.10.8.50">
    <property type="match status" value="1"/>
</dbReference>
<name>A0A4R8Q1R7_9PEZI</name>
<reference evidence="5 6" key="1">
    <citation type="submission" date="2018-11" db="EMBL/GenBank/DDBJ databases">
        <title>Genome sequence and assembly of Colletotrichum spinosum.</title>
        <authorList>
            <person name="Gan P."/>
            <person name="Shirasu K."/>
        </authorList>
    </citation>
    <scope>NUCLEOTIDE SEQUENCE [LARGE SCALE GENOMIC DNA]</scope>
    <source>
        <strain evidence="5 6">CBS 515.97</strain>
    </source>
</reference>
<dbReference type="InterPro" id="IPR027437">
    <property type="entry name" value="Rbsml_uS13_C"/>
</dbReference>
<dbReference type="PANTHER" id="PTHR10871:SF1">
    <property type="entry name" value="SMALL RIBOSOMAL SUBUNIT PROTEIN US13M"/>
    <property type="match status" value="1"/>
</dbReference>
<dbReference type="AlphaFoldDB" id="A0A4R8Q1R7"/>
<keyword evidence="3 4" id="KW-0687">Ribonucleoprotein</keyword>
<proteinExistence type="inferred from homology"/>
<evidence type="ECO:0000256" key="2">
    <source>
        <dbReference type="ARBA" id="ARBA00022980"/>
    </source>
</evidence>
<comment type="similarity">
    <text evidence="1 4">Belongs to the universal ribosomal protein uS13 family.</text>
</comment>
<dbReference type="GO" id="GO:0003723">
    <property type="term" value="F:RNA binding"/>
    <property type="evidence" value="ECO:0007669"/>
    <property type="project" value="InterPro"/>
</dbReference>
<keyword evidence="2 4" id="KW-0689">Ribosomal protein</keyword>
<dbReference type="SUPFAM" id="SSF46946">
    <property type="entry name" value="S13-like H2TH domain"/>
    <property type="match status" value="1"/>
</dbReference>
<evidence type="ECO:0000256" key="4">
    <source>
        <dbReference type="RuleBase" id="RU003830"/>
    </source>
</evidence>
<dbReference type="PROSITE" id="PS00646">
    <property type="entry name" value="RIBOSOMAL_S13_1"/>
    <property type="match status" value="1"/>
</dbReference>
<dbReference type="EMBL" id="QAPG01000083">
    <property type="protein sequence ID" value="TDZ32257.1"/>
    <property type="molecule type" value="Genomic_DNA"/>
</dbReference>
<organism evidence="5 6">
    <name type="scientific">Colletotrichum spinosum</name>
    <dbReference type="NCBI Taxonomy" id="1347390"/>
    <lineage>
        <taxon>Eukaryota</taxon>
        <taxon>Fungi</taxon>
        <taxon>Dikarya</taxon>
        <taxon>Ascomycota</taxon>
        <taxon>Pezizomycotina</taxon>
        <taxon>Sordariomycetes</taxon>
        <taxon>Hypocreomycetidae</taxon>
        <taxon>Glomerellales</taxon>
        <taxon>Glomerellaceae</taxon>
        <taxon>Colletotrichum</taxon>
        <taxon>Colletotrichum orbiculare species complex</taxon>
    </lineage>
</organism>
<accession>A0A4R8Q1R7</accession>
<gene>
    <name evidence="5" type="ORF">C8035_v012522</name>
</gene>
<comment type="caution">
    <text evidence="5">The sequence shown here is derived from an EMBL/GenBank/DDBJ whole genome shotgun (WGS) entry which is preliminary data.</text>
</comment>